<evidence type="ECO:0000256" key="4">
    <source>
        <dbReference type="SAM" id="Phobius"/>
    </source>
</evidence>
<evidence type="ECO:0000313" key="6">
    <source>
        <dbReference type="EMBL" id="GMH59430.1"/>
    </source>
</evidence>
<keyword evidence="2" id="KW-0456">Lyase</keyword>
<keyword evidence="1" id="KW-0663">Pyridoxal phosphate</keyword>
<evidence type="ECO:0000259" key="5">
    <source>
        <dbReference type="Pfam" id="PF00278"/>
    </source>
</evidence>
<feature type="compositionally biased region" description="Low complexity" evidence="3">
    <location>
        <begin position="1"/>
        <end position="19"/>
    </location>
</feature>
<gene>
    <name evidence="6" type="ORF">TrLO_g10040</name>
</gene>
<dbReference type="OrthoDB" id="5034579at2759"/>
<dbReference type="SUPFAM" id="SSF50621">
    <property type="entry name" value="Alanine racemase C-terminal domain-like"/>
    <property type="match status" value="1"/>
</dbReference>
<dbReference type="Proteomes" id="UP001165122">
    <property type="component" value="Unassembled WGS sequence"/>
</dbReference>
<dbReference type="PANTHER" id="PTHR11482:SF6">
    <property type="entry name" value="ORNITHINE DECARBOXYLASE 1-RELATED"/>
    <property type="match status" value="1"/>
</dbReference>
<evidence type="ECO:0000313" key="7">
    <source>
        <dbReference type="Proteomes" id="UP001165122"/>
    </source>
</evidence>
<dbReference type="GO" id="GO:0005737">
    <property type="term" value="C:cytoplasm"/>
    <property type="evidence" value="ECO:0007669"/>
    <property type="project" value="TreeGrafter"/>
</dbReference>
<keyword evidence="7" id="KW-1185">Reference proteome</keyword>
<feature type="transmembrane region" description="Helical" evidence="4">
    <location>
        <begin position="104"/>
        <end position="132"/>
    </location>
</feature>
<protein>
    <recommendedName>
        <fullName evidence="5">Orn/DAP/Arg decarboxylase 2 C-terminal domain-containing protein</fullName>
    </recommendedName>
</protein>
<dbReference type="InterPro" id="IPR002433">
    <property type="entry name" value="Orn_de-COase"/>
</dbReference>
<dbReference type="EMBL" id="BRXW01000489">
    <property type="protein sequence ID" value="GMH59430.1"/>
    <property type="molecule type" value="Genomic_DNA"/>
</dbReference>
<dbReference type="AlphaFoldDB" id="A0A9W6ZYI6"/>
<feature type="compositionally biased region" description="Polar residues" evidence="3">
    <location>
        <begin position="70"/>
        <end position="82"/>
    </location>
</feature>
<dbReference type="Pfam" id="PF00278">
    <property type="entry name" value="Orn_DAP_Arg_deC"/>
    <property type="match status" value="1"/>
</dbReference>
<accession>A0A9W6ZYI6</accession>
<keyword evidence="4" id="KW-0472">Membrane</keyword>
<name>A0A9W6ZYI6_9STRA</name>
<dbReference type="GO" id="GO:0033387">
    <property type="term" value="P:putrescine biosynthetic process from arginine, via ornithine"/>
    <property type="evidence" value="ECO:0007669"/>
    <property type="project" value="TreeGrafter"/>
</dbReference>
<evidence type="ECO:0000256" key="1">
    <source>
        <dbReference type="ARBA" id="ARBA00022898"/>
    </source>
</evidence>
<feature type="compositionally biased region" description="Basic and acidic residues" evidence="3">
    <location>
        <begin position="46"/>
        <end position="67"/>
    </location>
</feature>
<feature type="region of interest" description="Disordered" evidence="3">
    <location>
        <begin position="1"/>
        <end position="82"/>
    </location>
</feature>
<evidence type="ECO:0000256" key="3">
    <source>
        <dbReference type="SAM" id="MobiDB-lite"/>
    </source>
</evidence>
<feature type="domain" description="Orn/DAP/Arg decarboxylase 2 C-terminal" evidence="5">
    <location>
        <begin position="399"/>
        <end position="480"/>
    </location>
</feature>
<dbReference type="InterPro" id="IPR009006">
    <property type="entry name" value="Ala_racemase/Decarboxylase_C"/>
</dbReference>
<evidence type="ECO:0000256" key="2">
    <source>
        <dbReference type="ARBA" id="ARBA00023239"/>
    </source>
</evidence>
<comment type="caution">
    <text evidence="6">The sequence shown here is derived from an EMBL/GenBank/DDBJ whole genome shotgun (WGS) entry which is preliminary data.</text>
</comment>
<sequence>MTSEMPDSPGAASSTGGSSTPPPPPLPDGCSPNSINARKHVRRNSALKEWKEKALDRPKKVKFDRPSKPPVSNASLKRSTSSNANATLYSQQSLKKALLPYVPYIAFAFVLALSISTSSVLSLILLPPLLLLKHKLNTSTKPSKASKPHPQKSLQKKLHSFRLSSLMSKTLLPTSPQSYIIPPTSSQTLTSSISSILQNRSTGFVLTDLRLAIKNLNKPGSKTFKLNFNPTEQLLKILTRSGVEIRVKSKFELEVLKGIGGICGEDYGYPKPDSFYRKFIEEKEEVVFGISCIEDKSRILKVIERLRKRGICGDIKINWMWCFSSCGGWYVDFSDVIGFSFNFVLTSNDVIKLNNLLKPSIKKLDFTVPQKFPLISKLLQTVNVTCTKFDDSLNLTSSGIYVISRIIGIRSSSSSINIYIDEGRYGSLNGLIKKVRVIQSNRKSYEKIRTKIWGPTCDVIDKVWEGDLEVVKVGDWVWFDVEGVGGGTGFNGFNVEGSEGEVVVRGWERNWREEEM</sequence>
<dbReference type="PANTHER" id="PTHR11482">
    <property type="entry name" value="ARGININE/DIAMINOPIMELATE/ORNITHINE DECARBOXYLASE"/>
    <property type="match status" value="1"/>
</dbReference>
<dbReference type="GO" id="GO:0004586">
    <property type="term" value="F:ornithine decarboxylase activity"/>
    <property type="evidence" value="ECO:0007669"/>
    <property type="project" value="TreeGrafter"/>
</dbReference>
<proteinExistence type="predicted"/>
<keyword evidence="4" id="KW-0812">Transmembrane</keyword>
<reference evidence="7" key="1">
    <citation type="journal article" date="2023" name="Commun. Biol.">
        <title>Genome analysis of Parmales, the sister group of diatoms, reveals the evolutionary specialization of diatoms from phago-mixotrophs to photoautotrophs.</title>
        <authorList>
            <person name="Ban H."/>
            <person name="Sato S."/>
            <person name="Yoshikawa S."/>
            <person name="Yamada K."/>
            <person name="Nakamura Y."/>
            <person name="Ichinomiya M."/>
            <person name="Sato N."/>
            <person name="Blanc-Mathieu R."/>
            <person name="Endo H."/>
            <person name="Kuwata A."/>
            <person name="Ogata H."/>
        </authorList>
    </citation>
    <scope>NUCLEOTIDE SEQUENCE [LARGE SCALE GENOMIC DNA]</scope>
    <source>
        <strain evidence="7">NIES 3700</strain>
    </source>
</reference>
<dbReference type="Gene3D" id="2.40.37.10">
    <property type="entry name" value="Lyase, Ornithine Decarboxylase, Chain A, domain 1"/>
    <property type="match status" value="1"/>
</dbReference>
<organism evidence="6 7">
    <name type="scientific">Triparma laevis f. longispina</name>
    <dbReference type="NCBI Taxonomy" id="1714387"/>
    <lineage>
        <taxon>Eukaryota</taxon>
        <taxon>Sar</taxon>
        <taxon>Stramenopiles</taxon>
        <taxon>Ochrophyta</taxon>
        <taxon>Bolidophyceae</taxon>
        <taxon>Parmales</taxon>
        <taxon>Triparmaceae</taxon>
        <taxon>Triparma</taxon>
    </lineage>
</organism>
<keyword evidence="4" id="KW-1133">Transmembrane helix</keyword>
<dbReference type="InterPro" id="IPR022643">
    <property type="entry name" value="De-COase2_C"/>
</dbReference>